<name>A0A0E0GF92_ORYNI</name>
<dbReference type="Proteomes" id="UP000006591">
    <property type="component" value="Chromosome 2"/>
</dbReference>
<feature type="compositionally biased region" description="Basic and acidic residues" evidence="1">
    <location>
        <begin position="36"/>
        <end position="77"/>
    </location>
</feature>
<feature type="signal peptide" evidence="2">
    <location>
        <begin position="1"/>
        <end position="17"/>
    </location>
</feature>
<feature type="chain" id="PRO_5002360502" description="DUF834 domain-containing protein" evidence="2">
    <location>
        <begin position="18"/>
        <end position="345"/>
    </location>
</feature>
<sequence length="345" mass="35727">MLWNLYLLSILIPGTLGYQSTWWPGGGERGGGSRVVEQEKEVARESGGRRGGAADEKTDESGEPERRGKGGELEGDPCRGRAVVVLLGGRGPEPAAASPAPAAASAPPLPLSLLFTSPVAKLLVVAASPAAVAAGSDERWGDGDEDDGGHWLRRAVGRQRWGRRWPLAPTIWGRRVSDSVGREEALDLEPPGLAVVVLVGVVEEQVVVDELVARDDAEEVDEALGGGADDGAHVVAADVGFEDGEVDVGVGVGGVVEAAARDGVGGAPEAEDAVDVEEVGEEGAVLVPALAGAGGAQHGGQLGERRVHLLLLAAQEGARRVQRAGEVRRRRHNLARCGSGSERRE</sequence>
<evidence type="ECO:0000256" key="1">
    <source>
        <dbReference type="SAM" id="MobiDB-lite"/>
    </source>
</evidence>
<accession>A0A0E0GF92</accession>
<keyword evidence="2" id="KW-0732">Signal</keyword>
<dbReference type="Gramene" id="ONIVA02G40970.1">
    <property type="protein sequence ID" value="ONIVA02G40970.1"/>
    <property type="gene ID" value="ONIVA02G40970"/>
</dbReference>
<dbReference type="HOGENOM" id="CLU_805063_0_0_1"/>
<feature type="region of interest" description="Disordered" evidence="1">
    <location>
        <begin position="27"/>
        <end position="77"/>
    </location>
</feature>
<evidence type="ECO:0000313" key="3">
    <source>
        <dbReference type="EnsemblPlants" id="ONIVA02G40970.1"/>
    </source>
</evidence>
<proteinExistence type="predicted"/>
<evidence type="ECO:0000256" key="2">
    <source>
        <dbReference type="SAM" id="SignalP"/>
    </source>
</evidence>
<keyword evidence="4" id="KW-1185">Reference proteome</keyword>
<protein>
    <recommendedName>
        <fullName evidence="5">DUF834 domain-containing protein</fullName>
    </recommendedName>
</protein>
<reference evidence="3" key="1">
    <citation type="submission" date="2015-04" db="UniProtKB">
        <authorList>
            <consortium name="EnsemblPlants"/>
        </authorList>
    </citation>
    <scope>IDENTIFICATION</scope>
    <source>
        <strain evidence="3">SL10</strain>
    </source>
</reference>
<dbReference type="AlphaFoldDB" id="A0A0E0GF92"/>
<organism evidence="3">
    <name type="scientific">Oryza nivara</name>
    <name type="common">Indian wild rice</name>
    <name type="synonym">Oryza sativa f. spontanea</name>
    <dbReference type="NCBI Taxonomy" id="4536"/>
    <lineage>
        <taxon>Eukaryota</taxon>
        <taxon>Viridiplantae</taxon>
        <taxon>Streptophyta</taxon>
        <taxon>Embryophyta</taxon>
        <taxon>Tracheophyta</taxon>
        <taxon>Spermatophyta</taxon>
        <taxon>Magnoliopsida</taxon>
        <taxon>Liliopsida</taxon>
        <taxon>Poales</taxon>
        <taxon>Poaceae</taxon>
        <taxon>BOP clade</taxon>
        <taxon>Oryzoideae</taxon>
        <taxon>Oryzeae</taxon>
        <taxon>Oryzinae</taxon>
        <taxon>Oryza</taxon>
    </lineage>
</organism>
<evidence type="ECO:0008006" key="5">
    <source>
        <dbReference type="Google" id="ProtNLM"/>
    </source>
</evidence>
<reference evidence="3" key="2">
    <citation type="submission" date="2018-04" db="EMBL/GenBank/DDBJ databases">
        <title>OnivRS2 (Oryza nivara Reference Sequence Version 2).</title>
        <authorList>
            <person name="Zhang J."/>
            <person name="Kudrna D."/>
            <person name="Lee S."/>
            <person name="Talag J."/>
            <person name="Rajasekar S."/>
            <person name="Welchert J."/>
            <person name="Hsing Y.-I."/>
            <person name="Wing R.A."/>
        </authorList>
    </citation>
    <scope>NUCLEOTIDE SEQUENCE [LARGE SCALE GENOMIC DNA]</scope>
    <source>
        <strain evidence="3">SL10</strain>
    </source>
</reference>
<dbReference type="EnsemblPlants" id="ONIVA02G40970.1">
    <property type="protein sequence ID" value="ONIVA02G40970.1"/>
    <property type="gene ID" value="ONIVA02G40970"/>
</dbReference>
<evidence type="ECO:0000313" key="4">
    <source>
        <dbReference type="Proteomes" id="UP000006591"/>
    </source>
</evidence>